<evidence type="ECO:0000313" key="6">
    <source>
        <dbReference type="Proteomes" id="UP000008888"/>
    </source>
</evidence>
<dbReference type="GO" id="GO:0009089">
    <property type="term" value="P:lysine biosynthetic process via diaminopimelate"/>
    <property type="evidence" value="ECO:0007669"/>
    <property type="project" value="InterPro"/>
</dbReference>
<evidence type="ECO:0000256" key="3">
    <source>
        <dbReference type="ARBA" id="ARBA00022679"/>
    </source>
</evidence>
<dbReference type="STRING" id="857087.Metme_4093"/>
<feature type="domain" description="Aminotransferase class I/classII large" evidence="4">
    <location>
        <begin position="32"/>
        <end position="391"/>
    </location>
</feature>
<dbReference type="SUPFAM" id="SSF53383">
    <property type="entry name" value="PLP-dependent transferases"/>
    <property type="match status" value="1"/>
</dbReference>
<evidence type="ECO:0000313" key="5">
    <source>
        <dbReference type="EMBL" id="AEG02446.1"/>
    </source>
</evidence>
<reference evidence="5 6" key="1">
    <citation type="journal article" date="2011" name="J. Bacteriol.">
        <title>Complete Genome Sequence of the Aerobic Marine Methanotroph Methylomonas methanica MC09.</title>
        <authorList>
            <person name="Boden R."/>
            <person name="Cunliffe M."/>
            <person name="Scanlan J."/>
            <person name="Moussard H."/>
            <person name="Kits K.D."/>
            <person name="Klotz M.G."/>
            <person name="Jetten M.S."/>
            <person name="Vuilleumier S."/>
            <person name="Han J."/>
            <person name="Peters L."/>
            <person name="Mikhailova N."/>
            <person name="Teshima H."/>
            <person name="Tapia R."/>
            <person name="Kyrpides N."/>
            <person name="Ivanova N."/>
            <person name="Pagani I."/>
            <person name="Cheng J.F."/>
            <person name="Goodwin L."/>
            <person name="Han C."/>
            <person name="Hauser L."/>
            <person name="Land M.L."/>
            <person name="Lapidus A."/>
            <person name="Lucas S."/>
            <person name="Pitluck S."/>
            <person name="Woyke T."/>
            <person name="Stein L."/>
            <person name="Murrell J.C."/>
        </authorList>
    </citation>
    <scope>NUCLEOTIDE SEQUENCE [LARGE SCALE GENOMIC DNA]</scope>
    <source>
        <strain evidence="5 6">MC09</strain>
    </source>
</reference>
<dbReference type="PANTHER" id="PTHR42832:SF3">
    <property type="entry name" value="L-GLUTAMINE--4-(METHYLSULFANYL)-2-OXOBUTANOATE AMINOTRANSFERASE"/>
    <property type="match status" value="1"/>
</dbReference>
<reference evidence="6" key="3">
    <citation type="submission" date="2011-05" db="EMBL/GenBank/DDBJ databases">
        <title>Complete sequence of Methylomonas methanica MC09.</title>
        <authorList>
            <consortium name="US DOE Joint Genome Institute"/>
            <person name="Lucas S."/>
            <person name="Han J."/>
            <person name="Lapidus A."/>
            <person name="Cheng J.-F."/>
            <person name="Goodwin L."/>
            <person name="Pitluck S."/>
            <person name="Peters L."/>
            <person name="Mikhailova N."/>
            <person name="Teshima H."/>
            <person name="Han C."/>
            <person name="Tapia R."/>
            <person name="Land M."/>
            <person name="Hauser L."/>
            <person name="Kyrpides N."/>
            <person name="Ivanova N."/>
            <person name="Pagani I."/>
            <person name="Stein L."/>
            <person name="Woyke T."/>
        </authorList>
    </citation>
    <scope>NUCLEOTIDE SEQUENCE [LARGE SCALE GENOMIC DNA]</scope>
    <source>
        <strain evidence="6">MC09</strain>
    </source>
</reference>
<dbReference type="Proteomes" id="UP000008888">
    <property type="component" value="Chromosome"/>
</dbReference>
<accession>G0A0E0</accession>
<organism evidence="5 6">
    <name type="scientific">Methylomonas methanica (strain DSM 25384 / MC09)</name>
    <dbReference type="NCBI Taxonomy" id="857087"/>
    <lineage>
        <taxon>Bacteria</taxon>
        <taxon>Pseudomonadati</taxon>
        <taxon>Pseudomonadota</taxon>
        <taxon>Gammaproteobacteria</taxon>
        <taxon>Methylococcales</taxon>
        <taxon>Methylococcaceae</taxon>
        <taxon>Methylomonas</taxon>
    </lineage>
</organism>
<dbReference type="Gene3D" id="3.90.1150.10">
    <property type="entry name" value="Aspartate Aminotransferase, domain 1"/>
    <property type="match status" value="1"/>
</dbReference>
<dbReference type="Pfam" id="PF00155">
    <property type="entry name" value="Aminotran_1_2"/>
    <property type="match status" value="1"/>
</dbReference>
<reference key="2">
    <citation type="submission" date="2011-05" db="EMBL/GenBank/DDBJ databases">
        <title>Complete genome sequence of the aerobic marine methanotroph Methylomonas methanica MC09.</title>
        <authorList>
            <person name="Boden R."/>
            <person name="Cunliffe M."/>
            <person name="Scanlan J."/>
            <person name="Moussard H."/>
            <person name="Kits K.D."/>
            <person name="Klotz M."/>
            <person name="Jetten M."/>
            <person name="Vuilleumier S."/>
            <person name="Han J."/>
            <person name="Peters L."/>
            <person name="Mikhailova N."/>
            <person name="Teshima H."/>
            <person name="Tapia R."/>
            <person name="Kyrpides N."/>
            <person name="Ivanova N."/>
            <person name="Pagani I."/>
            <person name="Cheng J.-F."/>
            <person name="Goodwin L."/>
            <person name="Han C."/>
            <person name="Hauser L."/>
            <person name="Land M."/>
            <person name="Lapidus A."/>
            <person name="Lucas S."/>
            <person name="Pitluck S."/>
            <person name="Woyke T."/>
            <person name="Stein L.Y."/>
            <person name="Murrell C."/>
        </authorList>
    </citation>
    <scope>NUCLEOTIDE SEQUENCE</scope>
    <source>
        <strain>MC09</strain>
    </source>
</reference>
<comment type="cofactor">
    <cofactor evidence="1">
        <name>pyridoxal 5'-phosphate</name>
        <dbReference type="ChEBI" id="CHEBI:597326"/>
    </cofactor>
</comment>
<keyword evidence="3" id="KW-0808">Transferase</keyword>
<sequence length="400" mass="44640">MNPHLQLLHPYPFEKLAELKQGITPPAHKAHIALSIGEPKHATPAFIQEALVRHLQGLTQYPTTKGLPELRQAIADWIGRRFAIPAEHIDADTQVMPVNGTREALFAIVQAVVDPREKPVVIMPNPFYQIYEGAALLAGAEPYYLNTLEADGYLPDFNSVPEAIWQRCQLIFICSPGNPTGTVMSQADHEKLLELATRYNFVIASDECYTELYDDEALPPRGLLQSAYQAGMIDFKNCVIFQSLSKRSNAPGLRSGFVAGDAEILRQFLKYRTYHGCPMPVTTQHASIAAWRDEAHVQQNRQLYRDKFTAFIEILQDVCEISRPPASFYIWLKTALPDTEFALQLFAQQNITVLPGSYLSRDSGGINPGANHVRIALVAPLEECVEAAQRIKAFILGESE</sequence>
<dbReference type="HOGENOM" id="CLU_017584_4_5_6"/>
<dbReference type="RefSeq" id="WP_013820662.1">
    <property type="nucleotide sequence ID" value="NC_015572.1"/>
</dbReference>
<dbReference type="OrthoDB" id="9813612at2"/>
<dbReference type="NCBIfam" id="TIGR03538">
    <property type="entry name" value="DapC_gpp"/>
    <property type="match status" value="1"/>
</dbReference>
<dbReference type="GO" id="GO:0009016">
    <property type="term" value="F:succinyldiaminopimelate transaminase activity"/>
    <property type="evidence" value="ECO:0007669"/>
    <property type="project" value="InterPro"/>
</dbReference>
<evidence type="ECO:0000256" key="2">
    <source>
        <dbReference type="ARBA" id="ARBA00022576"/>
    </source>
</evidence>
<dbReference type="Gene3D" id="3.40.640.10">
    <property type="entry name" value="Type I PLP-dependent aspartate aminotransferase-like (Major domain)"/>
    <property type="match status" value="1"/>
</dbReference>
<keyword evidence="6" id="KW-1185">Reference proteome</keyword>
<keyword evidence="2" id="KW-0032">Aminotransferase</keyword>
<dbReference type="KEGG" id="mmt:Metme_4093"/>
<evidence type="ECO:0000256" key="1">
    <source>
        <dbReference type="ARBA" id="ARBA00001933"/>
    </source>
</evidence>
<dbReference type="CDD" id="cd00609">
    <property type="entry name" value="AAT_like"/>
    <property type="match status" value="1"/>
</dbReference>
<dbReference type="InterPro" id="IPR050881">
    <property type="entry name" value="LL-DAP_aminotransferase"/>
</dbReference>
<name>G0A0E0_METMM</name>
<evidence type="ECO:0000259" key="4">
    <source>
        <dbReference type="Pfam" id="PF00155"/>
    </source>
</evidence>
<proteinExistence type="predicted"/>
<dbReference type="eggNOG" id="COG0436">
    <property type="taxonomic scope" value="Bacteria"/>
</dbReference>
<dbReference type="PANTHER" id="PTHR42832">
    <property type="entry name" value="AMINO ACID AMINOTRANSFERASE"/>
    <property type="match status" value="1"/>
</dbReference>
<dbReference type="InterPro" id="IPR015424">
    <property type="entry name" value="PyrdxlP-dep_Trfase"/>
</dbReference>
<dbReference type="InterPro" id="IPR015422">
    <property type="entry name" value="PyrdxlP-dep_Trfase_small"/>
</dbReference>
<gene>
    <name evidence="5" type="ordered locus">Metme_4093</name>
</gene>
<dbReference type="EMBL" id="CP002738">
    <property type="protein sequence ID" value="AEG02446.1"/>
    <property type="molecule type" value="Genomic_DNA"/>
</dbReference>
<protein>
    <submittedName>
        <fullName evidence="5">Succinyldiaminopimelate transaminase</fullName>
    </submittedName>
</protein>
<dbReference type="InterPro" id="IPR004839">
    <property type="entry name" value="Aminotransferase_I/II_large"/>
</dbReference>
<dbReference type="GO" id="GO:0030170">
    <property type="term" value="F:pyridoxal phosphate binding"/>
    <property type="evidence" value="ECO:0007669"/>
    <property type="project" value="InterPro"/>
</dbReference>
<dbReference type="InterPro" id="IPR019878">
    <property type="entry name" value="DapC_beta/gammaproteobac"/>
</dbReference>
<dbReference type="AlphaFoldDB" id="G0A0E0"/>
<dbReference type="InterPro" id="IPR015421">
    <property type="entry name" value="PyrdxlP-dep_Trfase_major"/>
</dbReference>